<proteinExistence type="predicted"/>
<accession>A0A177CP32</accession>
<evidence type="ECO:0000313" key="2">
    <source>
        <dbReference type="Proteomes" id="UP000077069"/>
    </source>
</evidence>
<reference evidence="1 2" key="1">
    <citation type="submission" date="2016-05" db="EMBL/GenBank/DDBJ databases">
        <title>Comparative analysis of secretome profiles of manganese(II)-oxidizing ascomycete fungi.</title>
        <authorList>
            <consortium name="DOE Joint Genome Institute"/>
            <person name="Zeiner C.A."/>
            <person name="Purvine S.O."/>
            <person name="Zink E.M."/>
            <person name="Wu S."/>
            <person name="Pasa-Tolic L."/>
            <person name="Chaput D.L."/>
            <person name="Haridas S."/>
            <person name="Grigoriev I.V."/>
            <person name="Santelli C.M."/>
            <person name="Hansel C.M."/>
        </authorList>
    </citation>
    <scope>NUCLEOTIDE SEQUENCE [LARGE SCALE GENOMIC DNA]</scope>
    <source>
        <strain evidence="1 2">AP3s5-JAC2a</strain>
    </source>
</reference>
<dbReference type="AlphaFoldDB" id="A0A177CP32"/>
<dbReference type="Proteomes" id="UP000077069">
    <property type="component" value="Unassembled WGS sequence"/>
</dbReference>
<dbReference type="RefSeq" id="XP_018039660.1">
    <property type="nucleotide sequence ID" value="XM_018186238.1"/>
</dbReference>
<evidence type="ECO:0000313" key="1">
    <source>
        <dbReference type="EMBL" id="OAG09295.1"/>
    </source>
</evidence>
<name>A0A177CP32_9PLEO</name>
<keyword evidence="2" id="KW-1185">Reference proteome</keyword>
<dbReference type="InParanoid" id="A0A177CP32"/>
<protein>
    <submittedName>
        <fullName evidence="1">Uncharacterized protein</fullName>
    </submittedName>
</protein>
<sequence>MCGWRNGASISLLAALAMRHEKQPWSQDVPPAVPPCLARGSRRRLACRKISTRLANRFLFFIRMCNLSADAPHPWLQLSTPLDAHSEMTRAPHICPSCACAYAEAGKTAQTQDLVPGGARPLEIQYLQHAANLCRFIFVACGPWSLRHCCCILSSSLSFFKR</sequence>
<dbReference type="GeneID" id="28769724"/>
<organism evidence="1 2">
    <name type="scientific">Paraphaeosphaeria sporulosa</name>
    <dbReference type="NCBI Taxonomy" id="1460663"/>
    <lineage>
        <taxon>Eukaryota</taxon>
        <taxon>Fungi</taxon>
        <taxon>Dikarya</taxon>
        <taxon>Ascomycota</taxon>
        <taxon>Pezizomycotina</taxon>
        <taxon>Dothideomycetes</taxon>
        <taxon>Pleosporomycetidae</taxon>
        <taxon>Pleosporales</taxon>
        <taxon>Massarineae</taxon>
        <taxon>Didymosphaeriaceae</taxon>
        <taxon>Paraphaeosphaeria</taxon>
    </lineage>
</organism>
<gene>
    <name evidence="1" type="ORF">CC84DRAFT_433418</name>
</gene>
<dbReference type="EMBL" id="KV441549">
    <property type="protein sequence ID" value="OAG09295.1"/>
    <property type="molecule type" value="Genomic_DNA"/>
</dbReference>